<keyword evidence="6" id="KW-1185">Reference proteome</keyword>
<dbReference type="PANTHER" id="PTHR42781">
    <property type="entry name" value="SPERMIDINE/PUTRESCINE IMPORT ATP-BINDING PROTEIN POTA"/>
    <property type="match status" value="1"/>
</dbReference>
<dbReference type="PROSITE" id="PS00211">
    <property type="entry name" value="ABC_TRANSPORTER_1"/>
    <property type="match status" value="1"/>
</dbReference>
<dbReference type="GO" id="GO:0005524">
    <property type="term" value="F:ATP binding"/>
    <property type="evidence" value="ECO:0007669"/>
    <property type="project" value="UniProtKB-KW"/>
</dbReference>
<dbReference type="EMBL" id="JACRTG010000016">
    <property type="protein sequence ID" value="MBC8587822.1"/>
    <property type="molecule type" value="Genomic_DNA"/>
</dbReference>
<accession>A0A926EUM8</accession>
<evidence type="ECO:0000256" key="1">
    <source>
        <dbReference type="ARBA" id="ARBA00022448"/>
    </source>
</evidence>
<gene>
    <name evidence="5" type="ORF">H8707_06190</name>
</gene>
<dbReference type="SUPFAM" id="SSF52540">
    <property type="entry name" value="P-loop containing nucleoside triphosphate hydrolases"/>
    <property type="match status" value="1"/>
</dbReference>
<sequence length="190" mass="21375">MNIDLININKSFDGEQVINNFNGIIEENKITCIMGESGIGKTTLINMILGLEKPDSGKILGLDQRKISAVFQEDRLCEEFNCIQNLRIVCDRNISDKELTRLLYSLELGEVMYKKVSLLSGGMKRRLAIGRALIFDADIIVMDEPFKGLDRELHAKIIELVKKKAKGKILIVVTHSMEEVKSLNANLIVL</sequence>
<evidence type="ECO:0000313" key="6">
    <source>
        <dbReference type="Proteomes" id="UP000601171"/>
    </source>
</evidence>
<dbReference type="InterPro" id="IPR027417">
    <property type="entry name" value="P-loop_NTPase"/>
</dbReference>
<organism evidence="5 6">
    <name type="scientific">Paratissierella segnis</name>
    <dbReference type="NCBI Taxonomy" id="2763679"/>
    <lineage>
        <taxon>Bacteria</taxon>
        <taxon>Bacillati</taxon>
        <taxon>Bacillota</taxon>
        <taxon>Tissierellia</taxon>
        <taxon>Tissierellales</taxon>
        <taxon>Tissierellaceae</taxon>
        <taxon>Paratissierella</taxon>
    </lineage>
</organism>
<dbReference type="InterPro" id="IPR017871">
    <property type="entry name" value="ABC_transporter-like_CS"/>
</dbReference>
<dbReference type="InterPro" id="IPR050093">
    <property type="entry name" value="ABC_SmlMolc_Importer"/>
</dbReference>
<dbReference type="GO" id="GO:0016887">
    <property type="term" value="F:ATP hydrolysis activity"/>
    <property type="evidence" value="ECO:0007669"/>
    <property type="project" value="InterPro"/>
</dbReference>
<proteinExistence type="predicted"/>
<dbReference type="Gene3D" id="3.40.50.300">
    <property type="entry name" value="P-loop containing nucleotide triphosphate hydrolases"/>
    <property type="match status" value="1"/>
</dbReference>
<evidence type="ECO:0000259" key="4">
    <source>
        <dbReference type="PROSITE" id="PS50893"/>
    </source>
</evidence>
<comment type="caution">
    <text evidence="5">The sequence shown here is derived from an EMBL/GenBank/DDBJ whole genome shotgun (WGS) entry which is preliminary data.</text>
</comment>
<reference evidence="5" key="1">
    <citation type="submission" date="2020-08" db="EMBL/GenBank/DDBJ databases">
        <title>Genome public.</title>
        <authorList>
            <person name="Liu C."/>
            <person name="Sun Q."/>
        </authorList>
    </citation>
    <scope>NUCLEOTIDE SEQUENCE</scope>
    <source>
        <strain evidence="5">BX21</strain>
    </source>
</reference>
<dbReference type="RefSeq" id="WP_262429269.1">
    <property type="nucleotide sequence ID" value="NZ_JACRTG010000016.1"/>
</dbReference>
<keyword evidence="3 5" id="KW-0067">ATP-binding</keyword>
<dbReference type="InterPro" id="IPR003439">
    <property type="entry name" value="ABC_transporter-like_ATP-bd"/>
</dbReference>
<evidence type="ECO:0000313" key="5">
    <source>
        <dbReference type="EMBL" id="MBC8587822.1"/>
    </source>
</evidence>
<keyword evidence="1" id="KW-0813">Transport</keyword>
<dbReference type="PANTHER" id="PTHR42781:SF4">
    <property type="entry name" value="SPERMIDINE_PUTRESCINE IMPORT ATP-BINDING PROTEIN POTA"/>
    <property type="match status" value="1"/>
</dbReference>
<dbReference type="AlphaFoldDB" id="A0A926EUM8"/>
<evidence type="ECO:0000256" key="3">
    <source>
        <dbReference type="ARBA" id="ARBA00022840"/>
    </source>
</evidence>
<name>A0A926EUM8_9FIRM</name>
<dbReference type="Proteomes" id="UP000601171">
    <property type="component" value="Unassembled WGS sequence"/>
</dbReference>
<dbReference type="SMART" id="SM00382">
    <property type="entry name" value="AAA"/>
    <property type="match status" value="1"/>
</dbReference>
<keyword evidence="2" id="KW-0547">Nucleotide-binding</keyword>
<evidence type="ECO:0000256" key="2">
    <source>
        <dbReference type="ARBA" id="ARBA00022741"/>
    </source>
</evidence>
<feature type="domain" description="ABC transporter" evidence="4">
    <location>
        <begin position="3"/>
        <end position="190"/>
    </location>
</feature>
<dbReference type="Pfam" id="PF00005">
    <property type="entry name" value="ABC_tran"/>
    <property type="match status" value="1"/>
</dbReference>
<protein>
    <submittedName>
        <fullName evidence="5">ABC transporter ATP-binding protein</fullName>
    </submittedName>
</protein>
<dbReference type="PROSITE" id="PS50893">
    <property type="entry name" value="ABC_TRANSPORTER_2"/>
    <property type="match status" value="1"/>
</dbReference>
<dbReference type="InterPro" id="IPR003593">
    <property type="entry name" value="AAA+_ATPase"/>
</dbReference>